<feature type="binding site" evidence="10">
    <location>
        <position position="257"/>
    </location>
    <ligand>
        <name>FMN</name>
        <dbReference type="ChEBI" id="CHEBI:58210"/>
    </ligand>
</feature>
<dbReference type="Gene3D" id="3.20.20.70">
    <property type="entry name" value="Aldolase class I"/>
    <property type="match status" value="1"/>
</dbReference>
<dbReference type="InterPro" id="IPR012133">
    <property type="entry name" value="Alpha-hydoxy_acid_DH_FMN"/>
</dbReference>
<feature type="binding site" evidence="10">
    <location>
        <position position="168"/>
    </location>
    <ligand>
        <name>glyoxylate</name>
        <dbReference type="ChEBI" id="CHEBI:36655"/>
    </ligand>
</feature>
<comment type="similarity">
    <text evidence="6">Belongs to the FMN-dependent alpha-hydroxy acid dehydrogenase family.</text>
</comment>
<keyword evidence="4 10" id="KW-0288">FMN</keyword>
<dbReference type="GO" id="GO:0003973">
    <property type="term" value="F:(S)-2-hydroxy-acid oxidase activity"/>
    <property type="evidence" value="ECO:0007669"/>
    <property type="project" value="UniProtKB-EC"/>
</dbReference>
<evidence type="ECO:0000313" key="12">
    <source>
        <dbReference type="EMBL" id="EDV21646.1"/>
    </source>
</evidence>
<dbReference type="GeneID" id="6757145"/>
<dbReference type="OrthoDB" id="25826at2759"/>
<evidence type="ECO:0000256" key="5">
    <source>
        <dbReference type="ARBA" id="ARBA00023002"/>
    </source>
</evidence>
<sequence length="368" mass="40718">MALPEVICVRDVEKYAIAHLNKNALGYYDSGADDEETLNDNINACKKLRLRPRMLVDVTKVDCSTTILGQKISFPVGIAPSAMQRMAHPDGEIATVKAADSLKTCMTLSTLSTTSMESVAEASPNTLRWFQLYVVKDREITRQFVKRAEMSGYKALVLTVDAPVLGNRRIDVRNRFHLPPHLSLGNFEKVTLHIEKNKKSDSELSRYFVSEMDASLTWKDITWLKSITSLPVIVKGILTAEDAEMAVRVGVEGIWVSNHGGRQLDGVPTAIEALPEIVKAVNNRAEIYADGGFRTGTDVFKAIALGARAVFVGRPILWGLVYNGQKGVEKVLQLLQQEFHRTMQLSGCVSIKDIKSSLITYASSYSKL</sequence>
<dbReference type="PROSITE" id="PS00557">
    <property type="entry name" value="FMN_HYDROXY_ACID_DH_1"/>
    <property type="match status" value="1"/>
</dbReference>
<comment type="catalytic activity">
    <reaction evidence="8">
        <text>2-hydroxyoctanoate + O2 = 2-oxooctanoate + H2O2</text>
        <dbReference type="Rhea" id="RHEA:67940"/>
        <dbReference type="ChEBI" id="CHEBI:15379"/>
        <dbReference type="ChEBI" id="CHEBI:16240"/>
        <dbReference type="ChEBI" id="CHEBI:133514"/>
        <dbReference type="ChEBI" id="CHEBI:176689"/>
    </reaction>
    <physiologicalReaction direction="left-to-right" evidence="8">
        <dbReference type="Rhea" id="RHEA:67941"/>
    </physiologicalReaction>
</comment>
<feature type="binding site" evidence="10">
    <location>
        <position position="262"/>
    </location>
    <ligand>
        <name>glyoxylate</name>
        <dbReference type="ChEBI" id="CHEBI:36655"/>
    </ligand>
</feature>
<dbReference type="Pfam" id="PF01070">
    <property type="entry name" value="FMN_dh"/>
    <property type="match status" value="1"/>
</dbReference>
<comment type="catalytic activity">
    <reaction evidence="7">
        <text>a (2S)-2-hydroxycarboxylate + O2 = a 2-oxocarboxylate + H2O2</text>
        <dbReference type="Rhea" id="RHEA:16789"/>
        <dbReference type="ChEBI" id="CHEBI:15379"/>
        <dbReference type="ChEBI" id="CHEBI:16240"/>
        <dbReference type="ChEBI" id="CHEBI:35179"/>
        <dbReference type="ChEBI" id="CHEBI:58123"/>
        <dbReference type="EC" id="1.1.3.15"/>
    </reaction>
    <physiologicalReaction direction="left-to-right" evidence="7">
        <dbReference type="Rhea" id="RHEA:16790"/>
    </physiologicalReaction>
</comment>
<accession>B3S6M3</accession>
<dbReference type="InterPro" id="IPR000262">
    <property type="entry name" value="FMN-dep_DH"/>
</dbReference>
<name>B3S6M3_TRIAD</name>
<dbReference type="InterPro" id="IPR013785">
    <property type="entry name" value="Aldolase_TIM"/>
</dbReference>
<dbReference type="PANTHER" id="PTHR10578:SF107">
    <property type="entry name" value="2-HYDROXYACID OXIDASE 1"/>
    <property type="match status" value="1"/>
</dbReference>
<dbReference type="GO" id="GO:0010181">
    <property type="term" value="F:FMN binding"/>
    <property type="evidence" value="ECO:0007669"/>
    <property type="project" value="InterPro"/>
</dbReference>
<feature type="binding site" evidence="10">
    <location>
        <position position="131"/>
    </location>
    <ligand>
        <name>FMN</name>
        <dbReference type="ChEBI" id="CHEBI:58210"/>
    </ligand>
</feature>
<evidence type="ECO:0000256" key="6">
    <source>
        <dbReference type="ARBA" id="ARBA00024042"/>
    </source>
</evidence>
<dbReference type="InParanoid" id="B3S6M3"/>
<organism evidence="12 13">
    <name type="scientific">Trichoplax adhaerens</name>
    <name type="common">Trichoplax reptans</name>
    <dbReference type="NCBI Taxonomy" id="10228"/>
    <lineage>
        <taxon>Eukaryota</taxon>
        <taxon>Metazoa</taxon>
        <taxon>Placozoa</taxon>
        <taxon>Uniplacotomia</taxon>
        <taxon>Trichoplacea</taxon>
        <taxon>Trichoplacidae</taxon>
        <taxon>Trichoplax</taxon>
    </lineage>
</organism>
<dbReference type="PANTHER" id="PTHR10578">
    <property type="entry name" value="S -2-HYDROXY-ACID OXIDASE-RELATED"/>
    <property type="match status" value="1"/>
</dbReference>
<dbReference type="EMBL" id="DS985252">
    <property type="protein sequence ID" value="EDV21646.1"/>
    <property type="molecule type" value="Genomic_DNA"/>
</dbReference>
<keyword evidence="13" id="KW-1185">Reference proteome</keyword>
<dbReference type="InterPro" id="IPR037396">
    <property type="entry name" value="FMN_HAD"/>
</dbReference>
<dbReference type="PROSITE" id="PS51349">
    <property type="entry name" value="FMN_HYDROXY_ACID_DH_2"/>
    <property type="match status" value="1"/>
</dbReference>
<dbReference type="Proteomes" id="UP000009022">
    <property type="component" value="Unassembled WGS sequence"/>
</dbReference>
<gene>
    <name evidence="12" type="ORF">TRIADDRAFT_50780</name>
</gene>
<dbReference type="HOGENOM" id="CLU_020639_6_1_1"/>
<feature type="binding site" evidence="10">
    <location>
        <position position="133"/>
    </location>
    <ligand>
        <name>glyoxylate</name>
        <dbReference type="ChEBI" id="CHEBI:36655"/>
    </ligand>
</feature>
<proteinExistence type="inferred from homology"/>
<feature type="domain" description="FMN hydroxy acid dehydrogenase" evidence="11">
    <location>
        <begin position="1"/>
        <end position="364"/>
    </location>
</feature>
<dbReference type="CDD" id="cd02809">
    <property type="entry name" value="alpha_hydroxyacid_oxid_FMN"/>
    <property type="match status" value="1"/>
</dbReference>
<dbReference type="InterPro" id="IPR008259">
    <property type="entry name" value="FMN_hydac_DH_AS"/>
</dbReference>
<evidence type="ECO:0000256" key="10">
    <source>
        <dbReference type="PIRSR" id="PIRSR000138-2"/>
    </source>
</evidence>
<evidence type="ECO:0000259" key="11">
    <source>
        <dbReference type="PROSITE" id="PS51349"/>
    </source>
</evidence>
<dbReference type="FunFam" id="3.20.20.70:FF:000056">
    <property type="entry name" value="hydroxyacid oxidase 2"/>
    <property type="match status" value="1"/>
</dbReference>
<dbReference type="CTD" id="6757145"/>
<dbReference type="EC" id="1.1.3.15" evidence="2"/>
<dbReference type="SUPFAM" id="SSF51395">
    <property type="entry name" value="FMN-linked oxidoreductases"/>
    <property type="match status" value="1"/>
</dbReference>
<evidence type="ECO:0000256" key="8">
    <source>
        <dbReference type="ARBA" id="ARBA00029327"/>
    </source>
</evidence>
<evidence type="ECO:0000256" key="4">
    <source>
        <dbReference type="ARBA" id="ARBA00022643"/>
    </source>
</evidence>
<feature type="binding site" evidence="10">
    <location>
        <begin position="313"/>
        <end position="314"/>
    </location>
    <ligand>
        <name>FMN</name>
        <dbReference type="ChEBI" id="CHEBI:58210"/>
    </ligand>
</feature>
<keyword evidence="5" id="KW-0560">Oxidoreductase</keyword>
<protein>
    <recommendedName>
        <fullName evidence="2">(S)-2-hydroxy-acid oxidase</fullName>
        <ecNumber evidence="2">1.1.3.15</ecNumber>
    </recommendedName>
</protein>
<evidence type="ECO:0000256" key="3">
    <source>
        <dbReference type="ARBA" id="ARBA00022630"/>
    </source>
</evidence>
<evidence type="ECO:0000256" key="1">
    <source>
        <dbReference type="ARBA" id="ARBA00001917"/>
    </source>
</evidence>
<feature type="binding site" evidence="10">
    <location>
        <begin position="290"/>
        <end position="294"/>
    </location>
    <ligand>
        <name>FMN</name>
        <dbReference type="ChEBI" id="CHEBI:58210"/>
    </ligand>
</feature>
<feature type="binding site" evidence="10">
    <location>
        <position position="27"/>
    </location>
    <ligand>
        <name>glyoxylate</name>
        <dbReference type="ChEBI" id="CHEBI:36655"/>
    </ligand>
</feature>
<feature type="binding site" evidence="10">
    <location>
        <position position="235"/>
    </location>
    <ligand>
        <name>FMN</name>
        <dbReference type="ChEBI" id="CHEBI:58210"/>
    </ligand>
</feature>
<feature type="binding site" evidence="10">
    <location>
        <position position="259"/>
    </location>
    <ligand>
        <name>glyoxylate</name>
        <dbReference type="ChEBI" id="CHEBI:36655"/>
    </ligand>
</feature>
<evidence type="ECO:0000256" key="9">
    <source>
        <dbReference type="PIRSR" id="PIRSR000138-1"/>
    </source>
</evidence>
<evidence type="ECO:0000256" key="2">
    <source>
        <dbReference type="ARBA" id="ARBA00013087"/>
    </source>
</evidence>
<feature type="binding site" evidence="10">
    <location>
        <position position="109"/>
    </location>
    <ligand>
        <name>FMN</name>
        <dbReference type="ChEBI" id="CHEBI:58210"/>
    </ligand>
</feature>
<dbReference type="FunCoup" id="B3S6M3">
    <property type="interactions" value="328"/>
</dbReference>
<dbReference type="PIRSF" id="PIRSF000138">
    <property type="entry name" value="Al-hdrx_acd_dh"/>
    <property type="match status" value="1"/>
</dbReference>
<keyword evidence="3 10" id="KW-0285">Flavoprotein</keyword>
<dbReference type="STRING" id="10228.B3S6M3"/>
<reference evidence="12 13" key="1">
    <citation type="journal article" date="2008" name="Nature">
        <title>The Trichoplax genome and the nature of placozoans.</title>
        <authorList>
            <person name="Srivastava M."/>
            <person name="Begovic E."/>
            <person name="Chapman J."/>
            <person name="Putnam N.H."/>
            <person name="Hellsten U."/>
            <person name="Kawashima T."/>
            <person name="Kuo A."/>
            <person name="Mitros T."/>
            <person name="Salamov A."/>
            <person name="Carpenter M.L."/>
            <person name="Signorovitch A.Y."/>
            <person name="Moreno M.A."/>
            <person name="Kamm K."/>
            <person name="Grimwood J."/>
            <person name="Schmutz J."/>
            <person name="Shapiro H."/>
            <person name="Grigoriev I.V."/>
            <person name="Buss L.W."/>
            <person name="Schierwater B."/>
            <person name="Dellaporta S.L."/>
            <person name="Rokhsar D.S."/>
        </authorList>
    </citation>
    <scope>NUCLEOTIDE SEQUENCE [LARGE SCALE GENOMIC DNA]</scope>
    <source>
        <strain evidence="12 13">Grell-BS-1999</strain>
    </source>
</reference>
<comment type="cofactor">
    <cofactor evidence="1">
        <name>FMN</name>
        <dbReference type="ChEBI" id="CHEBI:58210"/>
    </cofactor>
</comment>
<dbReference type="eggNOG" id="KOG0538">
    <property type="taxonomic scope" value="Eukaryota"/>
</dbReference>
<dbReference type="AlphaFoldDB" id="B3S6M3"/>
<dbReference type="PhylomeDB" id="B3S6M3"/>
<dbReference type="GO" id="GO:0005777">
    <property type="term" value="C:peroxisome"/>
    <property type="evidence" value="ECO:0007669"/>
    <property type="project" value="UniProtKB-ARBA"/>
</dbReference>
<dbReference type="OMA" id="CMLADTD"/>
<evidence type="ECO:0000256" key="7">
    <source>
        <dbReference type="ARBA" id="ARBA00029325"/>
    </source>
</evidence>
<feature type="active site" description="Proton acceptor" evidence="9">
    <location>
        <position position="259"/>
    </location>
</feature>
<evidence type="ECO:0000313" key="13">
    <source>
        <dbReference type="Proteomes" id="UP000009022"/>
    </source>
</evidence>
<feature type="binding site" evidence="10">
    <location>
        <begin position="80"/>
        <end position="82"/>
    </location>
    <ligand>
        <name>FMN</name>
        <dbReference type="ChEBI" id="CHEBI:58210"/>
    </ligand>
</feature>
<dbReference type="KEGG" id="tad:TRIADDRAFT_50780"/>
<dbReference type="RefSeq" id="XP_002115794.1">
    <property type="nucleotide sequence ID" value="XM_002115758.1"/>
</dbReference>
<feature type="binding site" evidence="10">
    <location>
        <position position="159"/>
    </location>
    <ligand>
        <name>FMN</name>
        <dbReference type="ChEBI" id="CHEBI:58210"/>
    </ligand>
</feature>